<evidence type="ECO:0000256" key="1">
    <source>
        <dbReference type="ARBA" id="ARBA00010088"/>
    </source>
</evidence>
<dbReference type="Gene3D" id="3.40.50.1820">
    <property type="entry name" value="alpha/beta hydrolase"/>
    <property type="match status" value="1"/>
</dbReference>
<evidence type="ECO:0008006" key="5">
    <source>
        <dbReference type="Google" id="ProtNLM"/>
    </source>
</evidence>
<dbReference type="VEuPathDB" id="FungiDB:JI435_153850"/>
<dbReference type="GO" id="GO:0016787">
    <property type="term" value="F:hydrolase activity"/>
    <property type="evidence" value="ECO:0007669"/>
    <property type="project" value="UniProtKB-KW"/>
</dbReference>
<dbReference type="PANTHER" id="PTHR21661">
    <property type="entry name" value="EPOXIDE HYDROLASE 1-RELATED"/>
    <property type="match status" value="1"/>
</dbReference>
<dbReference type="SUPFAM" id="SSF53474">
    <property type="entry name" value="alpha/beta-Hydrolases"/>
    <property type="match status" value="1"/>
</dbReference>
<organism evidence="3 4">
    <name type="scientific">Phaeosphaeria nodorum (strain SN15 / ATCC MYA-4574 / FGSC 10173)</name>
    <name type="common">Glume blotch fungus</name>
    <name type="synonym">Parastagonospora nodorum</name>
    <dbReference type="NCBI Taxonomy" id="321614"/>
    <lineage>
        <taxon>Eukaryota</taxon>
        <taxon>Fungi</taxon>
        <taxon>Dikarya</taxon>
        <taxon>Ascomycota</taxon>
        <taxon>Pezizomycotina</taxon>
        <taxon>Dothideomycetes</taxon>
        <taxon>Pleosporomycetidae</taxon>
        <taxon>Pleosporales</taxon>
        <taxon>Pleosporineae</taxon>
        <taxon>Phaeosphaeriaceae</taxon>
        <taxon>Parastagonospora</taxon>
    </lineage>
</organism>
<dbReference type="InterPro" id="IPR029058">
    <property type="entry name" value="AB_hydrolase_fold"/>
</dbReference>
<dbReference type="eggNOG" id="KOG2565">
    <property type="taxonomic scope" value="Eukaryota"/>
</dbReference>
<dbReference type="OMA" id="HAITRWT"/>
<gene>
    <name evidence="3" type="ORF">SNOG_15385</name>
</gene>
<evidence type="ECO:0000313" key="4">
    <source>
        <dbReference type="Proteomes" id="UP000001055"/>
    </source>
</evidence>
<dbReference type="HOGENOM" id="CLU_019414_1_2_1"/>
<dbReference type="KEGG" id="pno:SNOG_15385"/>
<accession>Q0TYV8</accession>
<keyword evidence="2" id="KW-0378">Hydrolase</keyword>
<dbReference type="PANTHER" id="PTHR21661:SF35">
    <property type="entry name" value="EPOXIDE HYDROLASE"/>
    <property type="match status" value="1"/>
</dbReference>
<dbReference type="STRING" id="321614.Q0TYV8"/>
<name>Q0TYV8_PHANO</name>
<sequence length="151" mass="16786">MAYAQVHATRPQTIGYSLADSPVGLLAWMFEKLHTWTDGYSWTQDEILTWPGPAAAQHIYFENAHRQPPAFEQAAKYIDVKLGVSLFPKEIVLLPLSWNKTLGPVVFERRHEKGGHFAAWECPEALATDLQDMFGTCGGAYKCIEGASGFA</sequence>
<proteinExistence type="inferred from homology"/>
<dbReference type="AlphaFoldDB" id="Q0TYV8"/>
<dbReference type="Proteomes" id="UP000001055">
    <property type="component" value="Unassembled WGS sequence"/>
</dbReference>
<protein>
    <recommendedName>
        <fullName evidence="5">Epoxide hydrolase N-terminal domain-containing protein</fullName>
    </recommendedName>
</protein>
<dbReference type="RefSeq" id="XP_001805535.1">
    <property type="nucleotide sequence ID" value="XM_001805483.1"/>
</dbReference>
<dbReference type="GeneID" id="5982464"/>
<dbReference type="InParanoid" id="Q0TYV8"/>
<comment type="similarity">
    <text evidence="1">Belongs to the peptidase S33 family.</text>
</comment>
<dbReference type="EMBL" id="CH445361">
    <property type="protein sequence ID" value="EAT77318.1"/>
    <property type="molecule type" value="Genomic_DNA"/>
</dbReference>
<reference evidence="4" key="1">
    <citation type="journal article" date="2007" name="Plant Cell">
        <title>Dothideomycete-plant interactions illuminated by genome sequencing and EST analysis of the wheat pathogen Stagonospora nodorum.</title>
        <authorList>
            <person name="Hane J.K."/>
            <person name="Lowe R.G."/>
            <person name="Solomon P.S."/>
            <person name="Tan K.C."/>
            <person name="Schoch C.L."/>
            <person name="Spatafora J.W."/>
            <person name="Crous P.W."/>
            <person name="Kodira C."/>
            <person name="Birren B.W."/>
            <person name="Galagan J.E."/>
            <person name="Torriani S.F."/>
            <person name="McDonald B.A."/>
            <person name="Oliver R.P."/>
        </authorList>
    </citation>
    <scope>NUCLEOTIDE SEQUENCE [LARGE SCALE GENOMIC DNA]</scope>
    <source>
        <strain evidence="4">SN15 / ATCC MYA-4574 / FGSC 10173</strain>
    </source>
</reference>
<evidence type="ECO:0000256" key="2">
    <source>
        <dbReference type="ARBA" id="ARBA00022801"/>
    </source>
</evidence>
<evidence type="ECO:0000313" key="3">
    <source>
        <dbReference type="EMBL" id="EAT77318.1"/>
    </source>
</evidence>